<organism evidence="3 4">
    <name type="scientific">Blastococcus aurantiacus</name>
    <dbReference type="NCBI Taxonomy" id="1550231"/>
    <lineage>
        <taxon>Bacteria</taxon>
        <taxon>Bacillati</taxon>
        <taxon>Actinomycetota</taxon>
        <taxon>Actinomycetes</taxon>
        <taxon>Geodermatophilales</taxon>
        <taxon>Geodermatophilaceae</taxon>
        <taxon>Blastococcus</taxon>
    </lineage>
</organism>
<dbReference type="PANTHER" id="PTHR21198">
    <property type="entry name" value="GLUTAMATE RACEMASE"/>
    <property type="match status" value="1"/>
</dbReference>
<dbReference type="Gene3D" id="3.40.50.1860">
    <property type="match status" value="2"/>
</dbReference>
<reference evidence="4" key="1">
    <citation type="submission" date="2016-10" db="EMBL/GenBank/DDBJ databases">
        <authorList>
            <person name="Varghese N."/>
            <person name="Submissions S."/>
        </authorList>
    </citation>
    <scope>NUCLEOTIDE SEQUENCE [LARGE SCALE GENOMIC DNA]</scope>
    <source>
        <strain evidence="4">DSM 44268</strain>
    </source>
</reference>
<dbReference type="RefSeq" id="WP_091769669.1">
    <property type="nucleotide sequence ID" value="NZ_FNBT01000007.1"/>
</dbReference>
<name>A0A1G7P9L3_9ACTN</name>
<evidence type="ECO:0000256" key="2">
    <source>
        <dbReference type="ARBA" id="ARBA00023235"/>
    </source>
</evidence>
<gene>
    <name evidence="3" type="ORF">SAMN05660662_3509</name>
</gene>
<dbReference type="STRING" id="1550231.SAMN05660662_3509"/>
<keyword evidence="4" id="KW-1185">Reference proteome</keyword>
<dbReference type="Proteomes" id="UP000199406">
    <property type="component" value="Unassembled WGS sequence"/>
</dbReference>
<dbReference type="PANTHER" id="PTHR21198:SF7">
    <property type="entry name" value="ASPARTATE-GLUTAMATE RACEMASE FAMILY"/>
    <property type="match status" value="1"/>
</dbReference>
<dbReference type="EMBL" id="FNBT01000007">
    <property type="protein sequence ID" value="SDF82289.1"/>
    <property type="molecule type" value="Genomic_DNA"/>
</dbReference>
<dbReference type="InterPro" id="IPR004380">
    <property type="entry name" value="Asp_race"/>
</dbReference>
<evidence type="ECO:0000313" key="4">
    <source>
        <dbReference type="Proteomes" id="UP000199406"/>
    </source>
</evidence>
<dbReference type="InterPro" id="IPR015942">
    <property type="entry name" value="Asp/Glu/hydantoin_racemase"/>
</dbReference>
<dbReference type="AlphaFoldDB" id="A0A1G7P9L3"/>
<comment type="similarity">
    <text evidence="1">Belongs to the aspartate/glutamate racemases family.</text>
</comment>
<dbReference type="SUPFAM" id="SSF53681">
    <property type="entry name" value="Aspartate/glutamate racemase"/>
    <property type="match status" value="2"/>
</dbReference>
<accession>A0A1G7P9L3</accession>
<dbReference type="NCBIfam" id="TIGR00035">
    <property type="entry name" value="asp_race"/>
    <property type="match status" value="1"/>
</dbReference>
<evidence type="ECO:0000313" key="3">
    <source>
        <dbReference type="EMBL" id="SDF82289.1"/>
    </source>
</evidence>
<dbReference type="OrthoDB" id="9803739at2"/>
<proteinExistence type="inferred from homology"/>
<dbReference type="GO" id="GO:0047661">
    <property type="term" value="F:amino-acid racemase activity"/>
    <property type="evidence" value="ECO:0007669"/>
    <property type="project" value="InterPro"/>
</dbReference>
<dbReference type="Pfam" id="PF01177">
    <property type="entry name" value="Asp_Glu_race"/>
    <property type="match status" value="1"/>
</dbReference>
<evidence type="ECO:0000256" key="1">
    <source>
        <dbReference type="ARBA" id="ARBA00007847"/>
    </source>
</evidence>
<sequence length="241" mass="25499">MRTIGLLGGMSWESSALYYRLLNEAVREQLGGLHSARCVLLSVDFAEIARLQEAGDWDRAGELLAADARSLQAAGAEIVLLCTNTMHTVADAVTAGLEVPLLHIGDSTAEAITAAGLTRVGLLGTRYTMEQPFLADRLTAAGLQVVVPEQADRDLVHGVIYEELVLGVVREESRQAYREVVDRLVARGAQGVILGCTEIELLVGPDDVDVPTFPTTALHVAAAVRAALAGEPPAVPPTIDG</sequence>
<dbReference type="InterPro" id="IPR001920">
    <property type="entry name" value="Asp/Glu_race"/>
</dbReference>
<protein>
    <submittedName>
        <fullName evidence="3">Aspartate racemase</fullName>
    </submittedName>
</protein>
<keyword evidence="2" id="KW-0413">Isomerase</keyword>